<dbReference type="EMBL" id="JASJQH010001761">
    <property type="protein sequence ID" value="KAK9760829.1"/>
    <property type="molecule type" value="Genomic_DNA"/>
</dbReference>
<evidence type="ECO:0008006" key="3">
    <source>
        <dbReference type="Google" id="ProtNLM"/>
    </source>
</evidence>
<dbReference type="SUPFAM" id="SSF50729">
    <property type="entry name" value="PH domain-like"/>
    <property type="match status" value="1"/>
</dbReference>
<dbReference type="Proteomes" id="UP001479436">
    <property type="component" value="Unassembled WGS sequence"/>
</dbReference>
<comment type="caution">
    <text evidence="1">The sequence shown here is derived from an EMBL/GenBank/DDBJ whole genome shotgun (WGS) entry which is preliminary data.</text>
</comment>
<name>A0ABR2WH96_9FUNG</name>
<evidence type="ECO:0000313" key="1">
    <source>
        <dbReference type="EMBL" id="KAK9760829.1"/>
    </source>
</evidence>
<evidence type="ECO:0000313" key="2">
    <source>
        <dbReference type="Proteomes" id="UP001479436"/>
    </source>
</evidence>
<protein>
    <recommendedName>
        <fullName evidence="3">PH domain-containing protein</fullName>
    </recommendedName>
</protein>
<sequence>MSLQVKLSSSSLQLNTLLNSNSSIHFDSVKTFILNEGQVRRGDDEYYLVLYERFSTMAEVKQVLRRHGIDTLSGNFDQLYRFYQAFEAGSRTMFICDSVSDLREPVILNCSSISRISPENVNEGGKYGFRVEVDGRIFQFHTNTKEELLSWIKAFKKPLPKNRKIKAQAAEEEEEYLGSEVEFDCVSVHAPTDLAAYYRFGSPPSMKKWKKGIAKPFKMVFKAVKKGIIDHNAITHNKRPKHKALPKIGSGQSKHVFAPRLPMLVNWGENLWILTERYQLWLLGLESGQWLKNFPKKPPQRFKCLTVCNECLFGLTLRGELWCLQLTKKYKLRQDHPEVHEWISDWPQKAPTAFQVIYGQKNKLFGLTETGVLWGC</sequence>
<gene>
    <name evidence="1" type="ORF">K7432_014744</name>
</gene>
<organism evidence="1 2">
    <name type="scientific">Basidiobolus ranarum</name>
    <dbReference type="NCBI Taxonomy" id="34480"/>
    <lineage>
        <taxon>Eukaryota</taxon>
        <taxon>Fungi</taxon>
        <taxon>Fungi incertae sedis</taxon>
        <taxon>Zoopagomycota</taxon>
        <taxon>Entomophthoromycotina</taxon>
        <taxon>Basidiobolomycetes</taxon>
        <taxon>Basidiobolales</taxon>
        <taxon>Basidiobolaceae</taxon>
        <taxon>Basidiobolus</taxon>
    </lineage>
</organism>
<reference evidence="1 2" key="1">
    <citation type="submission" date="2023-04" db="EMBL/GenBank/DDBJ databases">
        <title>Genome of Basidiobolus ranarum AG-B5.</title>
        <authorList>
            <person name="Stajich J.E."/>
            <person name="Carter-House D."/>
            <person name="Gryganskyi A."/>
        </authorList>
    </citation>
    <scope>NUCLEOTIDE SEQUENCE [LARGE SCALE GENOMIC DNA]</scope>
    <source>
        <strain evidence="1 2">AG-B5</strain>
    </source>
</reference>
<accession>A0ABR2WH96</accession>
<proteinExistence type="predicted"/>
<keyword evidence="2" id="KW-1185">Reference proteome</keyword>